<reference evidence="1 2" key="2">
    <citation type="journal article" date="2022" name="Mol. Ecol. Resour.">
        <title>The genomes of chicory, endive, great burdock and yacon provide insights into Asteraceae paleo-polyploidization history and plant inulin production.</title>
        <authorList>
            <person name="Fan W."/>
            <person name="Wang S."/>
            <person name="Wang H."/>
            <person name="Wang A."/>
            <person name="Jiang F."/>
            <person name="Liu H."/>
            <person name="Zhao H."/>
            <person name="Xu D."/>
            <person name="Zhang Y."/>
        </authorList>
    </citation>
    <scope>NUCLEOTIDE SEQUENCE [LARGE SCALE GENOMIC DNA]</scope>
    <source>
        <strain evidence="2">cv. Yunnan</strain>
        <tissue evidence="1">Leaves</tissue>
    </source>
</reference>
<proteinExistence type="predicted"/>
<evidence type="ECO:0000313" key="1">
    <source>
        <dbReference type="EMBL" id="KAI3809311.1"/>
    </source>
</evidence>
<name>A0ACB9IPA7_9ASTR</name>
<protein>
    <submittedName>
        <fullName evidence="1">Uncharacterized protein</fullName>
    </submittedName>
</protein>
<dbReference type="EMBL" id="CM042025">
    <property type="protein sequence ID" value="KAI3809311.1"/>
    <property type="molecule type" value="Genomic_DNA"/>
</dbReference>
<comment type="caution">
    <text evidence="1">The sequence shown here is derived from an EMBL/GenBank/DDBJ whole genome shotgun (WGS) entry which is preliminary data.</text>
</comment>
<organism evidence="1 2">
    <name type="scientific">Smallanthus sonchifolius</name>
    <dbReference type="NCBI Taxonomy" id="185202"/>
    <lineage>
        <taxon>Eukaryota</taxon>
        <taxon>Viridiplantae</taxon>
        <taxon>Streptophyta</taxon>
        <taxon>Embryophyta</taxon>
        <taxon>Tracheophyta</taxon>
        <taxon>Spermatophyta</taxon>
        <taxon>Magnoliopsida</taxon>
        <taxon>eudicotyledons</taxon>
        <taxon>Gunneridae</taxon>
        <taxon>Pentapetalae</taxon>
        <taxon>asterids</taxon>
        <taxon>campanulids</taxon>
        <taxon>Asterales</taxon>
        <taxon>Asteraceae</taxon>
        <taxon>Asteroideae</taxon>
        <taxon>Heliantheae alliance</taxon>
        <taxon>Millerieae</taxon>
        <taxon>Smallanthus</taxon>
    </lineage>
</organism>
<accession>A0ACB9IPA7</accession>
<sequence length="109" mass="12067">MCAECVNWYNEELAGKDSEPKKLGTNSKKFGSGDEQLPLVLISYAGRTYPSQAHNPQVKMETYHLDEAQTETYHPDGNQMLSMCVAVKAQTGTYHSGDDRWPGGADGWP</sequence>
<reference evidence="2" key="1">
    <citation type="journal article" date="2022" name="Mol. Ecol. Resour.">
        <title>The genomes of chicory, endive, great burdock and yacon provide insights into Asteraceae palaeo-polyploidization history and plant inulin production.</title>
        <authorList>
            <person name="Fan W."/>
            <person name="Wang S."/>
            <person name="Wang H."/>
            <person name="Wang A."/>
            <person name="Jiang F."/>
            <person name="Liu H."/>
            <person name="Zhao H."/>
            <person name="Xu D."/>
            <person name="Zhang Y."/>
        </authorList>
    </citation>
    <scope>NUCLEOTIDE SEQUENCE [LARGE SCALE GENOMIC DNA]</scope>
    <source>
        <strain evidence="2">cv. Yunnan</strain>
    </source>
</reference>
<gene>
    <name evidence="1" type="ORF">L1987_25282</name>
</gene>
<dbReference type="Proteomes" id="UP001056120">
    <property type="component" value="Linkage Group LG08"/>
</dbReference>
<keyword evidence="2" id="KW-1185">Reference proteome</keyword>
<evidence type="ECO:0000313" key="2">
    <source>
        <dbReference type="Proteomes" id="UP001056120"/>
    </source>
</evidence>